<evidence type="ECO:0000313" key="2">
    <source>
        <dbReference type="Proteomes" id="UP000002215"/>
    </source>
</evidence>
<dbReference type="KEGG" id="cpi:Cpin_4290"/>
<accession>A0A979G6G2</accession>
<dbReference type="AlphaFoldDB" id="A0A979G6G2"/>
<dbReference type="Proteomes" id="UP000002215">
    <property type="component" value="Chromosome"/>
</dbReference>
<gene>
    <name evidence="1" type="ordered locus">Cpin_4290</name>
</gene>
<protein>
    <submittedName>
        <fullName evidence="1">Uncharacterized protein</fullName>
    </submittedName>
</protein>
<organism evidence="1 2">
    <name type="scientific">Chitinophaga pinensis (strain ATCC 43595 / DSM 2588 / LMG 13176 / NBRC 15968 / NCIMB 11800 / UQM 2034)</name>
    <dbReference type="NCBI Taxonomy" id="485918"/>
    <lineage>
        <taxon>Bacteria</taxon>
        <taxon>Pseudomonadati</taxon>
        <taxon>Bacteroidota</taxon>
        <taxon>Chitinophagia</taxon>
        <taxon>Chitinophagales</taxon>
        <taxon>Chitinophagaceae</taxon>
        <taxon>Chitinophaga</taxon>
    </lineage>
</organism>
<reference evidence="1 2" key="2">
    <citation type="journal article" date="2010" name="Stand. Genomic Sci.">
        <title>Complete genome sequence of Chitinophaga pinensis type strain (UQM 2034).</title>
        <authorList>
            <person name="Glavina Del Rio T."/>
            <person name="Abt B."/>
            <person name="Spring S."/>
            <person name="Lapidus A."/>
            <person name="Nolan M."/>
            <person name="Tice H."/>
            <person name="Copeland A."/>
            <person name="Cheng J.F."/>
            <person name="Chen F."/>
            <person name="Bruce D."/>
            <person name="Goodwin L."/>
            <person name="Pitluck S."/>
            <person name="Ivanova N."/>
            <person name="Mavromatis K."/>
            <person name="Mikhailova N."/>
            <person name="Pati A."/>
            <person name="Chen A."/>
            <person name="Palaniappan K."/>
            <person name="Land M."/>
            <person name="Hauser L."/>
            <person name="Chang Y.J."/>
            <person name="Jeffries C.D."/>
            <person name="Chain P."/>
            <person name="Saunders E."/>
            <person name="Detter J.C."/>
            <person name="Brettin T."/>
            <person name="Rohde M."/>
            <person name="Goker M."/>
            <person name="Bristow J."/>
            <person name="Eisen J.A."/>
            <person name="Markowitz V."/>
            <person name="Hugenholtz P."/>
            <person name="Kyrpides N.C."/>
            <person name="Klenk H.P."/>
            <person name="Lucas S."/>
        </authorList>
    </citation>
    <scope>NUCLEOTIDE SEQUENCE [LARGE SCALE GENOMIC DNA]</scope>
    <source>
        <strain evidence="2">ATCC 43595 / DSM 2588 / LMG 13176 / NBRC 15968 / NCIMB 11800 / UQM 2034</strain>
    </source>
</reference>
<evidence type="ECO:0000313" key="1">
    <source>
        <dbReference type="EMBL" id="ACU61739.1"/>
    </source>
</evidence>
<proteinExistence type="predicted"/>
<sequence length="134" mass="14872">MYHNLAADVTATFSYGVNYRSINKGDKTISESDDRITLYNGSSDTQIITLIRREQLRPKMWVITAGTGRFVPITIGSVLGQTELVFNLYSDAVNFLSRLQRQTPTAANVLMIGSHRVVMPGDFSTLNAMTIIPN</sequence>
<name>A0A979G6G2_CHIPD</name>
<reference evidence="2" key="1">
    <citation type="submission" date="2009-08" db="EMBL/GenBank/DDBJ databases">
        <title>The complete genome of Chitinophaga pinensis DSM 2588.</title>
        <authorList>
            <consortium name="US DOE Joint Genome Institute (JGI-PGF)"/>
            <person name="Lucas S."/>
            <person name="Copeland A."/>
            <person name="Lapidus A."/>
            <person name="Glavina del Rio T."/>
            <person name="Dalin E."/>
            <person name="Tice H."/>
            <person name="Bruce D."/>
            <person name="Goodwin L."/>
            <person name="Pitluck S."/>
            <person name="Kyrpides N."/>
            <person name="Mavromatis K."/>
            <person name="Ivanova N."/>
            <person name="Mikhailova N."/>
            <person name="Sims D."/>
            <person name="Meinche L."/>
            <person name="Brettin T."/>
            <person name="Detter J.C."/>
            <person name="Han C."/>
            <person name="Larimer F."/>
            <person name="Land M."/>
            <person name="Hauser L."/>
            <person name="Markowitz V."/>
            <person name="Cheng J.-F."/>
            <person name="Hugenholtz P."/>
            <person name="Woyke T."/>
            <person name="Wu D."/>
            <person name="Spring S."/>
            <person name="Klenk H.-P."/>
            <person name="Eisen J.A."/>
        </authorList>
    </citation>
    <scope>NUCLEOTIDE SEQUENCE [LARGE SCALE GENOMIC DNA]</scope>
    <source>
        <strain evidence="2">ATCC 43595 / DSM 2588 / LMG 13176 / NBRC 15968 / NCIMB 11800 / UQM 2034</strain>
    </source>
</reference>
<dbReference type="EMBL" id="CP001699">
    <property type="protein sequence ID" value="ACU61739.1"/>
    <property type="molecule type" value="Genomic_DNA"/>
</dbReference>